<dbReference type="Proteomes" id="UP000199448">
    <property type="component" value="Unassembled WGS sequence"/>
</dbReference>
<dbReference type="STRING" id="390640.SAMN04488034_102126"/>
<dbReference type="SUPFAM" id="SSF48452">
    <property type="entry name" value="TPR-like"/>
    <property type="match status" value="1"/>
</dbReference>
<name>A0A1H5L469_9FLAO</name>
<accession>A0A1H5L469</accession>
<dbReference type="RefSeq" id="WP_093112468.1">
    <property type="nucleotide sequence ID" value="NZ_FNGG01000002.1"/>
</dbReference>
<keyword evidence="1" id="KW-0732">Signal</keyword>
<sequence>MDSTINIRWIMSLMLMFFFASGYAQDEEKTSIGEVVYEEYQENGIDEAISKYKDLKANQADDYTWNEWELNNIGYQIMNDDNDLEAAEKIFSLNIEEYPKAANPYDSYADYLLEKGDTEKAKEYLKKSIAIAEKSDIEDEQTRILSASKGKLARLEKKDKQLDFLVGDWNIDATGYQEGKEANKMKGKDKVVYDENANAIIFHHFDDQQQSEGMRILAYDAVDDEFDVAYLSPSSLQGIQMSSMKMKNIGENKYEFMDHYTTRNGKEMMMRHEMERISDNEIKWVIFEKSEQGDWQKVYAMNMTK</sequence>
<evidence type="ECO:0000313" key="2">
    <source>
        <dbReference type="EMBL" id="SEE71836.1"/>
    </source>
</evidence>
<evidence type="ECO:0000313" key="3">
    <source>
        <dbReference type="Proteomes" id="UP000199448"/>
    </source>
</evidence>
<dbReference type="AlphaFoldDB" id="A0A1H5L469"/>
<dbReference type="EMBL" id="FNUG01000002">
    <property type="protein sequence ID" value="SEE71836.1"/>
    <property type="molecule type" value="Genomic_DNA"/>
</dbReference>
<dbReference type="InterPro" id="IPR011990">
    <property type="entry name" value="TPR-like_helical_dom_sf"/>
</dbReference>
<gene>
    <name evidence="2" type="ORF">SAMN04488034_102126</name>
</gene>
<dbReference type="Gene3D" id="1.25.40.10">
    <property type="entry name" value="Tetratricopeptide repeat domain"/>
    <property type="match status" value="1"/>
</dbReference>
<protein>
    <submittedName>
        <fullName evidence="2">Uncharacterized protein</fullName>
    </submittedName>
</protein>
<keyword evidence="3" id="KW-1185">Reference proteome</keyword>
<proteinExistence type="predicted"/>
<organism evidence="2 3">
    <name type="scientific">Salinimicrobium catena</name>
    <dbReference type="NCBI Taxonomy" id="390640"/>
    <lineage>
        <taxon>Bacteria</taxon>
        <taxon>Pseudomonadati</taxon>
        <taxon>Bacteroidota</taxon>
        <taxon>Flavobacteriia</taxon>
        <taxon>Flavobacteriales</taxon>
        <taxon>Flavobacteriaceae</taxon>
        <taxon>Salinimicrobium</taxon>
    </lineage>
</organism>
<evidence type="ECO:0000256" key="1">
    <source>
        <dbReference type="SAM" id="SignalP"/>
    </source>
</evidence>
<dbReference type="OrthoDB" id="1411613at2"/>
<feature type="signal peptide" evidence="1">
    <location>
        <begin position="1"/>
        <end position="24"/>
    </location>
</feature>
<reference evidence="2 3" key="1">
    <citation type="submission" date="2016-10" db="EMBL/GenBank/DDBJ databases">
        <authorList>
            <person name="de Groot N.N."/>
        </authorList>
    </citation>
    <scope>NUCLEOTIDE SEQUENCE [LARGE SCALE GENOMIC DNA]</scope>
    <source>
        <strain evidence="2 3">DSM 23553</strain>
    </source>
</reference>
<feature type="chain" id="PRO_5011490994" evidence="1">
    <location>
        <begin position="25"/>
        <end position="305"/>
    </location>
</feature>